<dbReference type="RefSeq" id="WP_129189320.1">
    <property type="nucleotide sequence ID" value="NZ_CP035493.1"/>
</dbReference>
<sequence length="127" mass="13490">MWWLIWGVLVVGTLVGAFFLARDLFRTGVRLARAAGDAAEVLGAAAARIGDAAAAAAANPPDTGPTLFDDPVVLRERVTLLRAARAARADARRERWWATARGWSLDAWLADRKGGREGATGPTAGRP</sequence>
<reference evidence="2 3" key="1">
    <citation type="submission" date="2019-01" db="EMBL/GenBank/DDBJ databases">
        <title>Genome sequencing of strain FW10M-9.</title>
        <authorList>
            <person name="Heo J."/>
            <person name="Kim S.-J."/>
            <person name="Kim J.-S."/>
            <person name="Hong S.-B."/>
            <person name="Kwon S.-W."/>
        </authorList>
    </citation>
    <scope>NUCLEOTIDE SEQUENCE [LARGE SCALE GENOMIC DNA]</scope>
    <source>
        <strain evidence="2 3">FW10M-9</strain>
    </source>
</reference>
<gene>
    <name evidence="2" type="ORF">ET471_14085</name>
</gene>
<keyword evidence="1" id="KW-0472">Membrane</keyword>
<protein>
    <submittedName>
        <fullName evidence="2">Uncharacterized protein</fullName>
    </submittedName>
</protein>
<organism evidence="2 3">
    <name type="scientific">Xylanimonas protaetiae</name>
    <dbReference type="NCBI Taxonomy" id="2509457"/>
    <lineage>
        <taxon>Bacteria</taxon>
        <taxon>Bacillati</taxon>
        <taxon>Actinomycetota</taxon>
        <taxon>Actinomycetes</taxon>
        <taxon>Micrococcales</taxon>
        <taxon>Promicromonosporaceae</taxon>
        <taxon>Xylanimonas</taxon>
    </lineage>
</organism>
<evidence type="ECO:0000313" key="3">
    <source>
        <dbReference type="Proteomes" id="UP000292118"/>
    </source>
</evidence>
<keyword evidence="1" id="KW-0812">Transmembrane</keyword>
<evidence type="ECO:0000313" key="2">
    <source>
        <dbReference type="EMBL" id="QAY71021.1"/>
    </source>
</evidence>
<dbReference type="AlphaFoldDB" id="A0A4V0YGF4"/>
<dbReference type="KEGG" id="xya:ET471_14085"/>
<accession>A0A4V0YGF4</accession>
<evidence type="ECO:0000256" key="1">
    <source>
        <dbReference type="SAM" id="Phobius"/>
    </source>
</evidence>
<keyword evidence="1" id="KW-1133">Transmembrane helix</keyword>
<feature type="transmembrane region" description="Helical" evidence="1">
    <location>
        <begin position="6"/>
        <end position="25"/>
    </location>
</feature>
<name>A0A4V0YGF4_9MICO</name>
<proteinExistence type="predicted"/>
<dbReference type="Proteomes" id="UP000292118">
    <property type="component" value="Chromosome"/>
</dbReference>
<dbReference type="EMBL" id="CP035493">
    <property type="protein sequence ID" value="QAY71021.1"/>
    <property type="molecule type" value="Genomic_DNA"/>
</dbReference>
<keyword evidence="3" id="KW-1185">Reference proteome</keyword>